<dbReference type="Proteomes" id="UP001327560">
    <property type="component" value="Chromosome 2"/>
</dbReference>
<dbReference type="EMBL" id="CP136891">
    <property type="protein sequence ID" value="WOK96568.1"/>
    <property type="molecule type" value="Genomic_DNA"/>
</dbReference>
<evidence type="ECO:0000313" key="1">
    <source>
        <dbReference type="EMBL" id="WOK96568.1"/>
    </source>
</evidence>
<dbReference type="GO" id="GO:0016853">
    <property type="term" value="F:isomerase activity"/>
    <property type="evidence" value="ECO:0007669"/>
    <property type="project" value="UniProtKB-KW"/>
</dbReference>
<keyword evidence="2" id="KW-1185">Reference proteome</keyword>
<gene>
    <name evidence="1" type="ORF">Cni_G05275</name>
</gene>
<accession>A0AAQ3JW93</accession>
<sequence length="85" mass="9525">MMDLPEESPALKLGEEKEIGMEGLRKKLVKKGDVRSWRRSRSAHYSGTLLDGSKFGSRLPAVIRGRHSNSSSTTVCLWLQDLLLI</sequence>
<organism evidence="1 2">
    <name type="scientific">Canna indica</name>
    <name type="common">Indian-shot</name>
    <dbReference type="NCBI Taxonomy" id="4628"/>
    <lineage>
        <taxon>Eukaryota</taxon>
        <taxon>Viridiplantae</taxon>
        <taxon>Streptophyta</taxon>
        <taxon>Embryophyta</taxon>
        <taxon>Tracheophyta</taxon>
        <taxon>Spermatophyta</taxon>
        <taxon>Magnoliopsida</taxon>
        <taxon>Liliopsida</taxon>
        <taxon>Zingiberales</taxon>
        <taxon>Cannaceae</taxon>
        <taxon>Canna</taxon>
    </lineage>
</organism>
<proteinExistence type="predicted"/>
<protein>
    <submittedName>
        <fullName evidence="1">Peptidyl-prolyl cis-trans isomerase FKBP62-like</fullName>
    </submittedName>
</protein>
<evidence type="ECO:0000313" key="2">
    <source>
        <dbReference type="Proteomes" id="UP001327560"/>
    </source>
</evidence>
<dbReference type="AlphaFoldDB" id="A0AAQ3JW93"/>
<reference evidence="1 2" key="1">
    <citation type="submission" date="2023-10" db="EMBL/GenBank/DDBJ databases">
        <title>Chromosome-scale genome assembly provides insights into flower coloration mechanisms of Canna indica.</title>
        <authorList>
            <person name="Li C."/>
        </authorList>
    </citation>
    <scope>NUCLEOTIDE SEQUENCE [LARGE SCALE GENOMIC DNA]</scope>
    <source>
        <tissue evidence="1">Flower</tissue>
    </source>
</reference>
<keyword evidence="1" id="KW-0413">Isomerase</keyword>
<name>A0AAQ3JW93_9LILI</name>